<feature type="transmembrane region" description="Helical" evidence="7">
    <location>
        <begin position="143"/>
        <end position="164"/>
    </location>
</feature>
<accession>A0A399FBH7</accession>
<dbReference type="PANTHER" id="PTHR30151:SF41">
    <property type="entry name" value="ABC TRANSPORTER PERMEASE PROTEIN"/>
    <property type="match status" value="1"/>
</dbReference>
<comment type="similarity">
    <text evidence="7">Belongs to the binding-protein-dependent transport system permease family.</text>
</comment>
<dbReference type="InterPro" id="IPR035906">
    <property type="entry name" value="MetI-like_sf"/>
</dbReference>
<evidence type="ECO:0000256" key="4">
    <source>
        <dbReference type="ARBA" id="ARBA00022692"/>
    </source>
</evidence>
<feature type="domain" description="ABC transmembrane type-1" evidence="8">
    <location>
        <begin position="79"/>
        <end position="263"/>
    </location>
</feature>
<evidence type="ECO:0000256" key="2">
    <source>
        <dbReference type="ARBA" id="ARBA00022448"/>
    </source>
</evidence>
<evidence type="ECO:0000256" key="7">
    <source>
        <dbReference type="RuleBase" id="RU363032"/>
    </source>
</evidence>
<dbReference type="EMBL" id="QWLB01000004">
    <property type="protein sequence ID" value="RIH93568.1"/>
    <property type="molecule type" value="Genomic_DNA"/>
</dbReference>
<evidence type="ECO:0000256" key="6">
    <source>
        <dbReference type="ARBA" id="ARBA00023136"/>
    </source>
</evidence>
<evidence type="ECO:0000259" key="8">
    <source>
        <dbReference type="PROSITE" id="PS50928"/>
    </source>
</evidence>
<organism evidence="9 10">
    <name type="scientific">Meiothermus granaticius NBRC 107808</name>
    <dbReference type="NCBI Taxonomy" id="1227551"/>
    <lineage>
        <taxon>Bacteria</taxon>
        <taxon>Thermotogati</taxon>
        <taxon>Deinococcota</taxon>
        <taxon>Deinococci</taxon>
        <taxon>Thermales</taxon>
        <taxon>Thermaceae</taxon>
        <taxon>Meiothermus</taxon>
    </lineage>
</organism>
<keyword evidence="10" id="KW-1185">Reference proteome</keyword>
<dbReference type="GO" id="GO:0055085">
    <property type="term" value="P:transmembrane transport"/>
    <property type="evidence" value="ECO:0007669"/>
    <property type="project" value="InterPro"/>
</dbReference>
<dbReference type="Proteomes" id="UP000266178">
    <property type="component" value="Unassembled WGS sequence"/>
</dbReference>
<comment type="caution">
    <text evidence="9">The sequence shown here is derived from an EMBL/GenBank/DDBJ whole genome shotgun (WGS) entry which is preliminary data.</text>
</comment>
<gene>
    <name evidence="9" type="primary">ribX_1</name>
    <name evidence="9" type="ORF">Mgrana_00392</name>
</gene>
<proteinExistence type="inferred from homology"/>
<sequence>MTQSSPMETPPTGNQALSKASRLARWGREALPVVLAFLVFVGLWQLGIVIFKPKPFIVPGPVDVGQAFLEHGASLWESTLITLRATAIAFVLSALIGAAVSFLLTSVPILYRAVFPFTVVFQSVPVIVFVPLLLTWFGIGLPSIIAVAVIISVFPIIANTAIGLRSTEASLKQLFQLYGASSWQTLFKLRLPAALPYFFTGLRIAAGAAVIGVVVGEYMAGMASTRGGLGFLVVESASRLQMAKLAATGVCAAALGIGFFLLVGYVSNLFLRSWHESARGDQER</sequence>
<dbReference type="Gene3D" id="1.10.3720.10">
    <property type="entry name" value="MetI-like"/>
    <property type="match status" value="1"/>
</dbReference>
<name>A0A399FBH7_9DEIN</name>
<evidence type="ECO:0000256" key="1">
    <source>
        <dbReference type="ARBA" id="ARBA00004651"/>
    </source>
</evidence>
<dbReference type="Pfam" id="PF00528">
    <property type="entry name" value="BPD_transp_1"/>
    <property type="match status" value="1"/>
</dbReference>
<dbReference type="PROSITE" id="PS50928">
    <property type="entry name" value="ABC_TM1"/>
    <property type="match status" value="1"/>
</dbReference>
<evidence type="ECO:0000256" key="5">
    <source>
        <dbReference type="ARBA" id="ARBA00022989"/>
    </source>
</evidence>
<dbReference type="PANTHER" id="PTHR30151">
    <property type="entry name" value="ALKANE SULFONATE ABC TRANSPORTER-RELATED, MEMBRANE SUBUNIT"/>
    <property type="match status" value="1"/>
</dbReference>
<keyword evidence="6 7" id="KW-0472">Membrane</keyword>
<evidence type="ECO:0000256" key="3">
    <source>
        <dbReference type="ARBA" id="ARBA00022475"/>
    </source>
</evidence>
<dbReference type="CDD" id="cd06261">
    <property type="entry name" value="TM_PBP2"/>
    <property type="match status" value="1"/>
</dbReference>
<dbReference type="SUPFAM" id="SSF161098">
    <property type="entry name" value="MetI-like"/>
    <property type="match status" value="1"/>
</dbReference>
<comment type="subcellular location">
    <subcellularLocation>
        <location evidence="1 7">Cell membrane</location>
        <topology evidence="1 7">Multi-pass membrane protein</topology>
    </subcellularLocation>
</comment>
<feature type="transmembrane region" description="Helical" evidence="7">
    <location>
        <begin position="85"/>
        <end position="107"/>
    </location>
</feature>
<reference evidence="9 10" key="1">
    <citation type="submission" date="2018-08" db="EMBL/GenBank/DDBJ databases">
        <title>Meiothermus granaticius genome AF-68 sequencing project.</title>
        <authorList>
            <person name="Da Costa M.S."/>
            <person name="Albuquerque L."/>
            <person name="Raposo P."/>
            <person name="Froufe H.J.C."/>
            <person name="Barroso C.S."/>
            <person name="Egas C."/>
        </authorList>
    </citation>
    <scope>NUCLEOTIDE SEQUENCE [LARGE SCALE GENOMIC DNA]</scope>
    <source>
        <strain evidence="9 10">AF-68</strain>
    </source>
</reference>
<evidence type="ECO:0000313" key="9">
    <source>
        <dbReference type="EMBL" id="RIH93568.1"/>
    </source>
</evidence>
<keyword evidence="4 7" id="KW-0812">Transmembrane</keyword>
<dbReference type="AlphaFoldDB" id="A0A399FBH7"/>
<keyword evidence="5 7" id="KW-1133">Transmembrane helix</keyword>
<feature type="transmembrane region" description="Helical" evidence="7">
    <location>
        <begin position="114"/>
        <end position="137"/>
    </location>
</feature>
<dbReference type="GO" id="GO:0005886">
    <property type="term" value="C:plasma membrane"/>
    <property type="evidence" value="ECO:0007669"/>
    <property type="project" value="UniProtKB-SubCell"/>
</dbReference>
<dbReference type="RefSeq" id="WP_119355928.1">
    <property type="nucleotide sequence ID" value="NZ_BJXM01000009.1"/>
</dbReference>
<keyword evidence="3" id="KW-1003">Cell membrane</keyword>
<keyword evidence="2 7" id="KW-0813">Transport</keyword>
<evidence type="ECO:0000313" key="10">
    <source>
        <dbReference type="Proteomes" id="UP000266178"/>
    </source>
</evidence>
<dbReference type="OrthoDB" id="9804353at2"/>
<feature type="transmembrane region" description="Helical" evidence="7">
    <location>
        <begin position="30"/>
        <end position="51"/>
    </location>
</feature>
<feature type="transmembrane region" description="Helical" evidence="7">
    <location>
        <begin position="245"/>
        <end position="271"/>
    </location>
</feature>
<protein>
    <submittedName>
        <fullName evidence="9">Riboflavin transport system permease protein RibX</fullName>
    </submittedName>
</protein>
<feature type="transmembrane region" description="Helical" evidence="7">
    <location>
        <begin position="194"/>
        <end position="215"/>
    </location>
</feature>
<dbReference type="InterPro" id="IPR000515">
    <property type="entry name" value="MetI-like"/>
</dbReference>